<dbReference type="PANTHER" id="PTHR43809">
    <property type="entry name" value="NITRITE REDUCTASE (NADH) LARGE SUBUNIT"/>
    <property type="match status" value="1"/>
</dbReference>
<dbReference type="InterPro" id="IPR006066">
    <property type="entry name" value="NO2/SO3_Rdtase_FeS/sirohaem_BS"/>
</dbReference>
<dbReference type="InterPro" id="IPR052034">
    <property type="entry name" value="NasD-like"/>
</dbReference>
<evidence type="ECO:0000256" key="9">
    <source>
        <dbReference type="ARBA" id="ARBA00022827"/>
    </source>
</evidence>
<evidence type="ECO:0000256" key="3">
    <source>
        <dbReference type="ARBA" id="ARBA00010429"/>
    </source>
</evidence>
<evidence type="ECO:0000256" key="13">
    <source>
        <dbReference type="ARBA" id="ARBA00023063"/>
    </source>
</evidence>
<dbReference type="InterPro" id="IPR041575">
    <property type="entry name" value="Rubredoxin_C"/>
</dbReference>
<dbReference type="GO" id="GO:0050661">
    <property type="term" value="F:NADP binding"/>
    <property type="evidence" value="ECO:0007669"/>
    <property type="project" value="UniProtKB-UniRule"/>
</dbReference>
<dbReference type="SUPFAM" id="SSF55124">
    <property type="entry name" value="Nitrite/Sulfite reductase N-terminal domain-like"/>
    <property type="match status" value="1"/>
</dbReference>
<dbReference type="InterPro" id="IPR007419">
    <property type="entry name" value="BFD-like_2Fe2S-bd_dom"/>
</dbReference>
<keyword evidence="11 16" id="KW-0408">Iron</keyword>
<dbReference type="Gene3D" id="3.30.413.10">
    <property type="entry name" value="Sulfite Reductase Hemoprotein, domain 1"/>
    <property type="match status" value="1"/>
</dbReference>
<dbReference type="InterPro" id="IPR023753">
    <property type="entry name" value="FAD/NAD-binding_dom"/>
</dbReference>
<evidence type="ECO:0000256" key="14">
    <source>
        <dbReference type="ARBA" id="ARBA00034078"/>
    </source>
</evidence>
<evidence type="ECO:0000256" key="11">
    <source>
        <dbReference type="ARBA" id="ARBA00023004"/>
    </source>
</evidence>
<dbReference type="GO" id="GO:0051539">
    <property type="term" value="F:4 iron, 4 sulfur cluster binding"/>
    <property type="evidence" value="ECO:0007669"/>
    <property type="project" value="UniProtKB-KW"/>
</dbReference>
<dbReference type="Gene3D" id="3.30.390.30">
    <property type="match status" value="1"/>
</dbReference>
<dbReference type="InterPro" id="IPR045854">
    <property type="entry name" value="NO2/SO3_Rdtase_4Fe4S_sf"/>
</dbReference>
<keyword evidence="6 15" id="KW-0285">Flavoprotein</keyword>
<dbReference type="InterPro" id="IPR016156">
    <property type="entry name" value="FAD/NAD-linked_Rdtase_dimer_sf"/>
</dbReference>
<evidence type="ECO:0000256" key="15">
    <source>
        <dbReference type="PIRNR" id="PIRNR037149"/>
    </source>
</evidence>
<feature type="binding site" evidence="16">
    <location>
        <position position="657"/>
    </location>
    <ligand>
        <name>[4Fe-4S] cluster</name>
        <dbReference type="ChEBI" id="CHEBI:49883"/>
    </ligand>
</feature>
<dbReference type="InterPro" id="IPR012744">
    <property type="entry name" value="Nitri_red_NirB"/>
</dbReference>
<dbReference type="SUPFAM" id="SSF51905">
    <property type="entry name" value="FAD/NAD(P)-binding domain"/>
    <property type="match status" value="2"/>
</dbReference>
<keyword evidence="4 16" id="KW-0004">4Fe-4S</keyword>
<dbReference type="GO" id="GO:0050660">
    <property type="term" value="F:flavin adenine dinucleotide binding"/>
    <property type="evidence" value="ECO:0007669"/>
    <property type="project" value="UniProtKB-UniRule"/>
</dbReference>
<evidence type="ECO:0000256" key="16">
    <source>
        <dbReference type="PIRSR" id="PIRSR037149-1"/>
    </source>
</evidence>
<dbReference type="PIRSF" id="PIRSF037149">
    <property type="entry name" value="NirB"/>
    <property type="match status" value="1"/>
</dbReference>
<evidence type="ECO:0000256" key="6">
    <source>
        <dbReference type="ARBA" id="ARBA00022630"/>
    </source>
</evidence>
<dbReference type="InterPro" id="IPR017121">
    <property type="entry name" value="Nitrite_Rdtase_lsu"/>
</dbReference>
<evidence type="ECO:0000256" key="5">
    <source>
        <dbReference type="ARBA" id="ARBA00022617"/>
    </source>
</evidence>
<dbReference type="GO" id="GO:0046872">
    <property type="term" value="F:metal ion binding"/>
    <property type="evidence" value="ECO:0007669"/>
    <property type="project" value="UniProtKB-KW"/>
</dbReference>
<feature type="binding site" evidence="16">
    <location>
        <position position="697"/>
    </location>
    <ligand>
        <name>[4Fe-4S] cluster</name>
        <dbReference type="ChEBI" id="CHEBI:49883"/>
    </ligand>
</feature>
<dbReference type="Gene3D" id="1.10.10.1100">
    <property type="entry name" value="BFD-like [2Fe-2S]-binding domain"/>
    <property type="match status" value="1"/>
</dbReference>
<keyword evidence="13 15" id="KW-0534">Nitrate assimilation</keyword>
<dbReference type="GO" id="GO:0098809">
    <property type="term" value="F:nitrite reductase activity"/>
    <property type="evidence" value="ECO:0007669"/>
    <property type="project" value="InterPro"/>
</dbReference>
<evidence type="ECO:0000256" key="8">
    <source>
        <dbReference type="ARBA" id="ARBA00022723"/>
    </source>
</evidence>
<dbReference type="GO" id="GO:0051537">
    <property type="term" value="F:2 iron, 2 sulfur cluster binding"/>
    <property type="evidence" value="ECO:0007669"/>
    <property type="project" value="UniProtKB-KW"/>
</dbReference>
<dbReference type="UniPathway" id="UPA00653"/>
<dbReference type="Pfam" id="PF03460">
    <property type="entry name" value="NIR_SIR_ferr"/>
    <property type="match status" value="1"/>
</dbReference>
<dbReference type="GO" id="GO:0020037">
    <property type="term" value="F:heme binding"/>
    <property type="evidence" value="ECO:0007669"/>
    <property type="project" value="InterPro"/>
</dbReference>
<dbReference type="EMBL" id="MH908904">
    <property type="protein sequence ID" value="AYM53491.1"/>
    <property type="molecule type" value="Genomic_DNA"/>
</dbReference>
<protein>
    <submittedName>
        <fullName evidence="23">NAD(P)/FAD-dependent oxidoreductase</fullName>
    </submittedName>
</protein>
<comment type="cofactor">
    <cofactor evidence="16">
        <name>siroheme</name>
        <dbReference type="ChEBI" id="CHEBI:60052"/>
    </cofactor>
    <text evidence="16">Binds 1 siroheme per subunit.</text>
</comment>
<keyword evidence="10" id="KW-0560">Oxidoreductase</keyword>
<feature type="domain" description="BFD-like [2Fe-2S]-binding" evidence="20">
    <location>
        <begin position="442"/>
        <end position="489"/>
    </location>
</feature>
<dbReference type="PANTHER" id="PTHR43809:SF1">
    <property type="entry name" value="NITRITE REDUCTASE (NADH) LARGE SUBUNIT"/>
    <property type="match status" value="1"/>
</dbReference>
<accession>A0A3S7UXK4</accession>
<dbReference type="InterPro" id="IPR005117">
    <property type="entry name" value="NiRdtase/SiRdtase_haem-b_fer"/>
</dbReference>
<comment type="similarity">
    <text evidence="3">Belongs to the nitrite and sulfite reductase 4Fe-4S domain family.</text>
</comment>
<keyword evidence="7" id="KW-0001">2Fe-2S</keyword>
<dbReference type="InterPro" id="IPR036136">
    <property type="entry name" value="Nit/Sulf_reduc_fer-like_dom_sf"/>
</dbReference>
<dbReference type="PRINTS" id="PR00368">
    <property type="entry name" value="FADPNR"/>
</dbReference>
<reference evidence="23" key="1">
    <citation type="journal article" date="2018" name="J. Ind. Microbiol. Biotechnol.">
        <title>Genome mining reveals uncommon alkylpyrones as type III PKS products from myxobacteria.</title>
        <authorList>
            <person name="Hug J.J."/>
            <person name="Panter F."/>
            <person name="Krug D."/>
            <person name="Muller R."/>
        </authorList>
    </citation>
    <scope>NUCLEOTIDE SEQUENCE</scope>
    <source>
        <strain evidence="23">MCy1100</strain>
    </source>
</reference>
<dbReference type="Gene3D" id="3.90.480.20">
    <property type="match status" value="1"/>
</dbReference>
<proteinExistence type="inferred from homology"/>
<dbReference type="GO" id="GO:0042128">
    <property type="term" value="P:nitrate assimilation"/>
    <property type="evidence" value="ECO:0007669"/>
    <property type="project" value="UniProtKB-UniRule"/>
</dbReference>
<evidence type="ECO:0000256" key="10">
    <source>
        <dbReference type="ARBA" id="ARBA00023002"/>
    </source>
</evidence>
<dbReference type="Gene3D" id="3.50.50.60">
    <property type="entry name" value="FAD/NAD(P)-binding domain"/>
    <property type="match status" value="2"/>
</dbReference>
<dbReference type="Pfam" id="PF04324">
    <property type="entry name" value="Fer2_BFD"/>
    <property type="match status" value="1"/>
</dbReference>
<dbReference type="FunFam" id="3.50.50.60:FF:000033">
    <property type="entry name" value="Nitrite reductase [NAD(P)H], large subunit"/>
    <property type="match status" value="1"/>
</dbReference>
<dbReference type="PRINTS" id="PR00397">
    <property type="entry name" value="SIROHAEM"/>
</dbReference>
<keyword evidence="5 16" id="KW-0349">Heme</keyword>
<feature type="binding site" evidence="16">
    <location>
        <position position="701"/>
    </location>
    <ligand>
        <name>[4Fe-4S] cluster</name>
        <dbReference type="ChEBI" id="CHEBI:49883"/>
    </ligand>
</feature>
<dbReference type="Pfam" id="PF01077">
    <property type="entry name" value="NIR_SIR"/>
    <property type="match status" value="1"/>
</dbReference>
<dbReference type="InterPro" id="IPR006067">
    <property type="entry name" value="NO2/SO3_Rdtase_4Fe4S_dom"/>
</dbReference>
<evidence type="ECO:0000256" key="2">
    <source>
        <dbReference type="ARBA" id="ARBA00005096"/>
    </source>
</evidence>
<feature type="domain" description="NADH-rubredoxin oxidoreductase C-terminal" evidence="22">
    <location>
        <begin position="342"/>
        <end position="407"/>
    </location>
</feature>
<evidence type="ECO:0000256" key="12">
    <source>
        <dbReference type="ARBA" id="ARBA00023014"/>
    </source>
</evidence>
<comment type="pathway">
    <text evidence="2">Nitrogen metabolism; nitrate reduction (assimilation).</text>
</comment>
<evidence type="ECO:0000259" key="21">
    <source>
        <dbReference type="Pfam" id="PF07992"/>
    </source>
</evidence>
<feature type="domain" description="Nitrite/Sulfite reductase ferredoxin-like" evidence="19">
    <location>
        <begin position="578"/>
        <end position="639"/>
    </location>
</feature>
<name>A0A3S7UXK4_9BACT</name>
<evidence type="ECO:0000256" key="17">
    <source>
        <dbReference type="SAM" id="MobiDB-lite"/>
    </source>
</evidence>
<dbReference type="NCBIfam" id="TIGR02374">
    <property type="entry name" value="nitri_red_nirB"/>
    <property type="match status" value="1"/>
</dbReference>
<keyword evidence="12 16" id="KW-0411">Iron-sulfur</keyword>
<feature type="binding site" evidence="16">
    <location>
        <position position="663"/>
    </location>
    <ligand>
        <name>[4Fe-4S] cluster</name>
        <dbReference type="ChEBI" id="CHEBI:49883"/>
    </ligand>
</feature>
<evidence type="ECO:0000256" key="4">
    <source>
        <dbReference type="ARBA" id="ARBA00022485"/>
    </source>
</evidence>
<evidence type="ECO:0000313" key="23">
    <source>
        <dbReference type="EMBL" id="AYM53491.1"/>
    </source>
</evidence>
<comment type="cofactor">
    <cofactor evidence="16">
        <name>[4Fe-4S] cluster</name>
        <dbReference type="ChEBI" id="CHEBI:49883"/>
    </cofactor>
    <text evidence="16">Binds 1 [4Fe-4S] cluster per subunit.</text>
</comment>
<feature type="binding site" description="axial binding residue" evidence="16">
    <location>
        <position position="701"/>
    </location>
    <ligand>
        <name>siroheme</name>
        <dbReference type="ChEBI" id="CHEBI:60052"/>
    </ligand>
    <ligandPart>
        <name>Fe</name>
        <dbReference type="ChEBI" id="CHEBI:18248"/>
    </ligandPart>
</feature>
<evidence type="ECO:0000259" key="22">
    <source>
        <dbReference type="Pfam" id="PF18267"/>
    </source>
</evidence>
<evidence type="ECO:0000259" key="19">
    <source>
        <dbReference type="Pfam" id="PF03460"/>
    </source>
</evidence>
<evidence type="ECO:0000256" key="1">
    <source>
        <dbReference type="ARBA" id="ARBA00001974"/>
    </source>
</evidence>
<dbReference type="SUPFAM" id="SSF56014">
    <property type="entry name" value="Nitrite and sulphite reductase 4Fe-4S domain-like"/>
    <property type="match status" value="1"/>
</dbReference>
<dbReference type="AlphaFoldDB" id="A0A3S7UXK4"/>
<dbReference type="InterPro" id="IPR036188">
    <property type="entry name" value="FAD/NAD-bd_sf"/>
</dbReference>
<evidence type="ECO:0000259" key="20">
    <source>
        <dbReference type="Pfam" id="PF04324"/>
    </source>
</evidence>
<dbReference type="Pfam" id="PF07992">
    <property type="entry name" value="Pyr_redox_2"/>
    <property type="match status" value="1"/>
</dbReference>
<evidence type="ECO:0000256" key="7">
    <source>
        <dbReference type="ARBA" id="ARBA00022714"/>
    </source>
</evidence>
<feature type="region of interest" description="Disordered" evidence="17">
    <location>
        <begin position="816"/>
        <end position="843"/>
    </location>
</feature>
<dbReference type="PRINTS" id="PR00411">
    <property type="entry name" value="PNDRDTASEI"/>
</dbReference>
<feature type="domain" description="Nitrite/sulphite reductase 4Fe-4S" evidence="18">
    <location>
        <begin position="649"/>
        <end position="787"/>
    </location>
</feature>
<feature type="domain" description="FAD/NAD(P)-binding" evidence="21">
    <location>
        <begin position="21"/>
        <end position="307"/>
    </location>
</feature>
<evidence type="ECO:0000259" key="18">
    <source>
        <dbReference type="Pfam" id="PF01077"/>
    </source>
</evidence>
<dbReference type="Pfam" id="PF18267">
    <property type="entry name" value="Rubredoxin_C"/>
    <property type="match status" value="1"/>
</dbReference>
<sequence length="843" mass="91302">MRGACGAALSKERTVIVKKEKLVVIGNGMAGARLVEELLARGGAAHFDIVMFGDEPYGNYNRILLSGVLAGTHDPRDIFINPLSWYQEKGVTLHAGVRVERIDGRQKLVHGAGGITEHYDKLVIATGSSAFVPPLVGLKNESGQYKEGVFVFRTLDDCTAITQHAAKAKKAVVIGGGLLGLEAARGLLELGLEVHVVHLKGHLMELQLDAKGGAILQRTLEGMGLHVHLKKNSRELLGHERVNGLLFDDGSSLACDLVVISAGIRPNVELAREAGIHVERGIVVGDDLRAPNEQDIYALGECAQHRGRVYGLVAPLWEQAQVLAERLSGRNPQALYTGSQVSTKLKVMGIELAVMGAQEVTGEQDEEVTYMDATQGIYKKLIIRDQRLVGAILLGDTSSAPNLLSAFGRGTQVPESRSELLFPSMGEASTPSVLQLPDTAQVCNCNGVSKQNILEAVSKGHRTLKKLCDATRAGTGCGSCKKDVQALLENAVGDNSVEDPSAHYYVPGVPLAKAELVAEIKARGLRSVSAVFEALADGREDVASKTGLASLLKTLWGKDYEDERDARFINDRVHANIQRDATFSVIPRIFGGVTSPAQLRQIADVAERHNVKMVKITGGQRIDLLGIPKEKLPEVWRELGMPSGHGYAKSFRTCKTCVGSEFCRYGLGDSTALGIAIEKRFQGLESPHKMKLATAGCPRNCSEATTKDVGAVAIGGDRWEIYVGGAAGSRVRKGDILCVVDSHEDVLKLMGRFMQYYREHGKYLERTHDFVERVGIDKLRRLLVEDEEKLAARLDADIQAAVDAFVDPWEEAMRPHHPSQFTHTLPMESEASGSVARPVTAEA</sequence>
<comment type="cofactor">
    <cofactor evidence="14">
        <name>[2Fe-2S] cluster</name>
        <dbReference type="ChEBI" id="CHEBI:190135"/>
    </cofactor>
</comment>
<comment type="cofactor">
    <cofactor evidence="1 15">
        <name>FAD</name>
        <dbReference type="ChEBI" id="CHEBI:57692"/>
    </cofactor>
</comment>
<dbReference type="InterPro" id="IPR041854">
    <property type="entry name" value="BFD-like_2Fe2S-bd_dom_sf"/>
</dbReference>
<keyword evidence="9 15" id="KW-0274">FAD</keyword>
<organism evidence="23">
    <name type="scientific">Cystobacter fuscus</name>
    <dbReference type="NCBI Taxonomy" id="43"/>
    <lineage>
        <taxon>Bacteria</taxon>
        <taxon>Pseudomonadati</taxon>
        <taxon>Myxococcota</taxon>
        <taxon>Myxococcia</taxon>
        <taxon>Myxococcales</taxon>
        <taxon>Cystobacterineae</taxon>
        <taxon>Archangiaceae</taxon>
        <taxon>Cystobacter</taxon>
    </lineage>
</organism>
<keyword evidence="8 16" id="KW-0479">Metal-binding</keyword>